<organism evidence="1 2">
    <name type="scientific">Janthinobacterium agaricidamnosum NBRC 102515 = DSM 9628</name>
    <dbReference type="NCBI Taxonomy" id="1349767"/>
    <lineage>
        <taxon>Bacteria</taxon>
        <taxon>Pseudomonadati</taxon>
        <taxon>Pseudomonadota</taxon>
        <taxon>Betaproteobacteria</taxon>
        <taxon>Burkholderiales</taxon>
        <taxon>Oxalobacteraceae</taxon>
        <taxon>Janthinobacterium</taxon>
    </lineage>
</organism>
<dbReference type="InterPro" id="IPR010179">
    <property type="entry name" value="CRISPR-assoc_prot_Cse3"/>
</dbReference>
<reference evidence="1 2" key="1">
    <citation type="journal article" date="2015" name="Genome Announc.">
        <title>Genome Sequence of Mushroom Soft-Rot Pathogen Janthinobacterium agaricidamnosum.</title>
        <authorList>
            <person name="Graupner K."/>
            <person name="Lackner G."/>
            <person name="Hertweck C."/>
        </authorList>
    </citation>
    <scope>NUCLEOTIDE SEQUENCE [LARGE SCALE GENOMIC DNA]</scope>
    <source>
        <strain evidence="2">NBRC 102515 / DSM 9628</strain>
    </source>
</reference>
<gene>
    <name evidence="1" type="ORF">GJA_3176</name>
</gene>
<accession>W0V8W9</accession>
<evidence type="ECO:0000313" key="1">
    <source>
        <dbReference type="EMBL" id="CDG83798.1"/>
    </source>
</evidence>
<dbReference type="Gene3D" id="3.30.70.1210">
    <property type="entry name" value="Crispr-associated protein, domain 2"/>
    <property type="match status" value="1"/>
</dbReference>
<proteinExistence type="predicted"/>
<dbReference type="AlphaFoldDB" id="W0V8W9"/>
<dbReference type="OrthoDB" id="9795689at2"/>
<dbReference type="PATRIC" id="fig|1349767.4.peg.4968"/>
<name>W0V8W9_9BURK</name>
<dbReference type="CDD" id="cd09727">
    <property type="entry name" value="Cas6_I-E"/>
    <property type="match status" value="1"/>
</dbReference>
<evidence type="ECO:0000313" key="2">
    <source>
        <dbReference type="Proteomes" id="UP000027604"/>
    </source>
</evidence>
<dbReference type="SUPFAM" id="SSF117987">
    <property type="entry name" value="CRISPR-associated protein"/>
    <property type="match status" value="2"/>
</dbReference>
<keyword evidence="2" id="KW-1185">Reference proteome</keyword>
<dbReference type="NCBIfam" id="TIGR01907">
    <property type="entry name" value="casE_Cse3"/>
    <property type="match status" value="1"/>
</dbReference>
<dbReference type="STRING" id="1349767.GJA_3176"/>
<dbReference type="Proteomes" id="UP000027604">
    <property type="component" value="Chromosome I"/>
</dbReference>
<dbReference type="Gene3D" id="3.30.70.1200">
    <property type="entry name" value="Crispr-associated protein, domain 1"/>
    <property type="match status" value="1"/>
</dbReference>
<dbReference type="Pfam" id="PF08798">
    <property type="entry name" value="CRISPR_assoc"/>
    <property type="match status" value="1"/>
</dbReference>
<dbReference type="KEGG" id="jag:GJA_3176"/>
<sequence>MYFSVITPQEDLLRQAGHELAQQPYTEHQWLWQFFPSAKDQARDFIFRRHQVESTRSHEPLLIPRFYVVSARPPVAFSDAWLVDSRSYDPKLQSGQKLSFELRANPVVSKKNAAGKSRRHDVVIDAKKRLLLEKGFSPDAKWRDWKDSEDKPGLYALARETCLEWLNRRAPDSGFKVLAADVDSYRQQKEKKKGADKPIEFSTVDFSGELEVTDVALFLQTLRQGLGHAKAFGCGLLLVKRSVLD</sequence>
<dbReference type="RefSeq" id="WP_038493413.1">
    <property type="nucleotide sequence ID" value="NZ_BCTH01000116.1"/>
</dbReference>
<dbReference type="EMBL" id="HG322949">
    <property type="protein sequence ID" value="CDG83798.1"/>
    <property type="molecule type" value="Genomic_DNA"/>
</dbReference>
<dbReference type="eggNOG" id="ENOG5032TV5">
    <property type="taxonomic scope" value="Bacteria"/>
</dbReference>
<dbReference type="HOGENOM" id="CLU_080982_1_0_4"/>
<protein>
    <submittedName>
        <fullName evidence="1">CRISPR associated family protein</fullName>
    </submittedName>
</protein>
<dbReference type="SMART" id="SM01101">
    <property type="entry name" value="CRISPR_assoc"/>
    <property type="match status" value="1"/>
</dbReference>